<proteinExistence type="predicted"/>
<dbReference type="EnsemblMetazoa" id="XM_022808890">
    <property type="protein sequence ID" value="XP_022664625"/>
    <property type="gene ID" value="LOC111251846"/>
</dbReference>
<keyword evidence="3" id="KW-1185">Reference proteome</keyword>
<feature type="compositionally biased region" description="Low complexity" evidence="1">
    <location>
        <begin position="204"/>
        <end position="223"/>
    </location>
</feature>
<sequence>MSLKPRLFTKDARRASQNLAANLHFAVSKVCRSGPVRLTALKVDYDRFFKDKIATKSAEAIATALKAIEKHVIVVKVYTQDGNREMTESLLGLRSASYAADMCNEDSPQVSKQRLLQVIRDQASNGIYIRDLEQRYTATYGTRPSYLPYKSIKELLHRTAEVELASSGKNLRVRIRQQTTTTVSGIPAPTPTSQKKQMLSRIPTSLNRSSLSTASSFSGSPTSQKLRRSRDIMSMSMFRPSARSFREELPCGMTRSVFVPSSSSTSSSSENSSARSSDSGSPSGSIDISMSMMVPERSSIATCSEKVYSQSKRDISTDTKNIMVAILTELPPEGITLKNLIDEFVMISGQAMPLDATVVDFLKQEFSDIVKIADDPEGLRVYKTNSPLFPRRTLADVYTRIALHSNRRPSDRVLKVLKDIYKKREPEPEESPHVASTVPIMPAKPIEPPADEAKKTILITSDSDGLGEGVQASDEKRTPQARPYQPSTTKSVRPISDVLADLKRQVSLSPIEYPGDFEKIVEGTAADNQDLLMEAMSSLNLCLKPLGGRMVLTTN</sequence>
<dbReference type="AlphaFoldDB" id="A0A7M7KEQ5"/>
<reference evidence="2" key="1">
    <citation type="submission" date="2021-01" db="UniProtKB">
        <authorList>
            <consortium name="EnsemblMetazoa"/>
        </authorList>
    </citation>
    <scope>IDENTIFICATION</scope>
</reference>
<evidence type="ECO:0000313" key="3">
    <source>
        <dbReference type="Proteomes" id="UP000594260"/>
    </source>
</evidence>
<accession>A0A7M7KEQ5</accession>
<dbReference type="Proteomes" id="UP000594260">
    <property type="component" value="Unplaced"/>
</dbReference>
<name>A0A7M7KEQ5_VARDE</name>
<dbReference type="OrthoDB" id="6511444at2759"/>
<dbReference type="RefSeq" id="XP_022664625.1">
    <property type="nucleotide sequence ID" value="XM_022808890.1"/>
</dbReference>
<evidence type="ECO:0000256" key="1">
    <source>
        <dbReference type="SAM" id="MobiDB-lite"/>
    </source>
</evidence>
<organism evidence="2 3">
    <name type="scientific">Varroa destructor</name>
    <name type="common">Honeybee mite</name>
    <dbReference type="NCBI Taxonomy" id="109461"/>
    <lineage>
        <taxon>Eukaryota</taxon>
        <taxon>Metazoa</taxon>
        <taxon>Ecdysozoa</taxon>
        <taxon>Arthropoda</taxon>
        <taxon>Chelicerata</taxon>
        <taxon>Arachnida</taxon>
        <taxon>Acari</taxon>
        <taxon>Parasitiformes</taxon>
        <taxon>Mesostigmata</taxon>
        <taxon>Gamasina</taxon>
        <taxon>Dermanyssoidea</taxon>
        <taxon>Varroidae</taxon>
        <taxon>Varroa</taxon>
    </lineage>
</organism>
<feature type="region of interest" description="Disordered" evidence="1">
    <location>
        <begin position="424"/>
        <end position="447"/>
    </location>
</feature>
<feature type="region of interest" description="Disordered" evidence="1">
    <location>
        <begin position="256"/>
        <end position="288"/>
    </location>
</feature>
<dbReference type="KEGG" id="vde:111251846"/>
<dbReference type="GeneID" id="111251846"/>
<dbReference type="InParanoid" id="A0A7M7KEQ5"/>
<feature type="region of interest" description="Disordered" evidence="1">
    <location>
        <begin position="462"/>
        <end position="492"/>
    </location>
</feature>
<feature type="region of interest" description="Disordered" evidence="1">
    <location>
        <begin position="178"/>
        <end position="233"/>
    </location>
</feature>
<evidence type="ECO:0000313" key="2">
    <source>
        <dbReference type="EnsemblMetazoa" id="XP_022664625"/>
    </source>
</evidence>
<protein>
    <submittedName>
        <fullName evidence="2">Uncharacterized protein</fullName>
    </submittedName>
</protein>